<comment type="similarity">
    <text evidence="2">Belongs to the nucleobase:cation symporter-2 (NCS2) (TC 2.A.40) family. Azg-like subfamily.</text>
</comment>
<gene>
    <name evidence="8" type="ORF">J2S37_001547</name>
</gene>
<evidence type="ECO:0000313" key="8">
    <source>
        <dbReference type="EMBL" id="MDR7355009.1"/>
    </source>
</evidence>
<evidence type="ECO:0000256" key="5">
    <source>
        <dbReference type="ARBA" id="ARBA00022989"/>
    </source>
</evidence>
<organism evidence="8 9">
    <name type="scientific">Corynebacterium felinum</name>
    <dbReference type="NCBI Taxonomy" id="131318"/>
    <lineage>
        <taxon>Bacteria</taxon>
        <taxon>Bacillati</taxon>
        <taxon>Actinomycetota</taxon>
        <taxon>Actinomycetes</taxon>
        <taxon>Mycobacteriales</taxon>
        <taxon>Corynebacteriaceae</taxon>
        <taxon>Corynebacterium</taxon>
    </lineage>
</organism>
<evidence type="ECO:0000256" key="6">
    <source>
        <dbReference type="ARBA" id="ARBA00023136"/>
    </source>
</evidence>
<dbReference type="PANTHER" id="PTHR43337:SF1">
    <property type="entry name" value="XANTHINE_URACIL PERMEASE C887.17-RELATED"/>
    <property type="match status" value="1"/>
</dbReference>
<feature type="transmembrane region" description="Helical" evidence="7">
    <location>
        <begin position="69"/>
        <end position="87"/>
    </location>
</feature>
<dbReference type="Pfam" id="PF00860">
    <property type="entry name" value="Xan_ur_permease"/>
    <property type="match status" value="1"/>
</dbReference>
<proteinExistence type="inferred from homology"/>
<evidence type="ECO:0000256" key="3">
    <source>
        <dbReference type="ARBA" id="ARBA00022448"/>
    </source>
</evidence>
<keyword evidence="4 7" id="KW-0812">Transmembrane</keyword>
<feature type="transmembrane region" description="Helical" evidence="7">
    <location>
        <begin position="154"/>
        <end position="174"/>
    </location>
</feature>
<feature type="transmembrane region" description="Helical" evidence="7">
    <location>
        <begin position="465"/>
        <end position="484"/>
    </location>
</feature>
<dbReference type="InterPro" id="IPR045018">
    <property type="entry name" value="Azg-like"/>
</dbReference>
<evidence type="ECO:0000256" key="2">
    <source>
        <dbReference type="ARBA" id="ARBA00005697"/>
    </source>
</evidence>
<reference evidence="8 9" key="1">
    <citation type="submission" date="2023-07" db="EMBL/GenBank/DDBJ databases">
        <title>Sequencing the genomes of 1000 actinobacteria strains.</title>
        <authorList>
            <person name="Klenk H.-P."/>
        </authorList>
    </citation>
    <scope>NUCLEOTIDE SEQUENCE [LARGE SCALE GENOMIC DNA]</scope>
    <source>
        <strain evidence="8 9">DSM 44508</strain>
    </source>
</reference>
<comment type="subcellular location">
    <subcellularLocation>
        <location evidence="1">Endomembrane system</location>
        <topology evidence="1">Multi-pass membrane protein</topology>
    </subcellularLocation>
</comment>
<keyword evidence="3" id="KW-0813">Transport</keyword>
<comment type="caution">
    <text evidence="8">The sequence shown here is derived from an EMBL/GenBank/DDBJ whole genome shotgun (WGS) entry which is preliminary data.</text>
</comment>
<feature type="transmembrane region" description="Helical" evidence="7">
    <location>
        <begin position="122"/>
        <end position="142"/>
    </location>
</feature>
<evidence type="ECO:0000256" key="1">
    <source>
        <dbReference type="ARBA" id="ARBA00004127"/>
    </source>
</evidence>
<feature type="transmembrane region" description="Helical" evidence="7">
    <location>
        <begin position="194"/>
        <end position="214"/>
    </location>
</feature>
<feature type="transmembrane region" description="Helical" evidence="7">
    <location>
        <begin position="369"/>
        <end position="385"/>
    </location>
</feature>
<protein>
    <submittedName>
        <fullName evidence="8">AGZA family xanthine/uracil permease-like MFS transporter</fullName>
    </submittedName>
</protein>
<dbReference type="PANTHER" id="PTHR43337">
    <property type="entry name" value="XANTHINE/URACIL PERMEASE C887.17-RELATED"/>
    <property type="match status" value="1"/>
</dbReference>
<feature type="transmembrane region" description="Helical" evidence="7">
    <location>
        <begin position="221"/>
        <end position="246"/>
    </location>
</feature>
<evidence type="ECO:0000256" key="7">
    <source>
        <dbReference type="SAM" id="Phobius"/>
    </source>
</evidence>
<feature type="transmembrane region" description="Helical" evidence="7">
    <location>
        <begin position="278"/>
        <end position="302"/>
    </location>
</feature>
<dbReference type="EMBL" id="JAVDYF010000001">
    <property type="protein sequence ID" value="MDR7355009.1"/>
    <property type="molecule type" value="Genomic_DNA"/>
</dbReference>
<keyword evidence="9" id="KW-1185">Reference proteome</keyword>
<dbReference type="RefSeq" id="WP_277103966.1">
    <property type="nucleotide sequence ID" value="NZ_BAAAJS010000068.1"/>
</dbReference>
<evidence type="ECO:0000256" key="4">
    <source>
        <dbReference type="ARBA" id="ARBA00022692"/>
    </source>
</evidence>
<feature type="transmembrane region" description="Helical" evidence="7">
    <location>
        <begin position="422"/>
        <end position="453"/>
    </location>
</feature>
<name>A0ABU2BCA0_9CORY</name>
<keyword evidence="6 7" id="KW-0472">Membrane</keyword>
<feature type="transmembrane region" description="Helical" evidence="7">
    <location>
        <begin position="94"/>
        <end position="116"/>
    </location>
</feature>
<feature type="transmembrane region" description="Helical" evidence="7">
    <location>
        <begin position="34"/>
        <end position="57"/>
    </location>
</feature>
<sequence>MAESTVEAKAPASALDRFFHITERGSTIGTEVRGGVVTFFAMAYIIILNPLIIGTIADVNGKTLGVPQVAAATALAAGCMTILFGVVARYPFGIATGLGINTLVAVTMVSVEGLTWQEAMGLVVLDGIIIVVLAVSGFRTAVFDAIPTSLKAAMGVGIGMFIAMIGLVDAGFVRRIPDAAGTTVPVSLGTNGSIASWPTFVFVVGLIICGMLVVRQVRGGLFIGIVATTIIAMIVEAATGAGPSFVDGKPVPTGWSLAVPTLPESIGGLPDLSIVGDISLFGAFTRVGALAATLLLFTLVLANFFDAMGTMTALGKQANLSDKDGNLPNMKAALVVEGAGAVVGGLASSSSNTVYIDSAAGIADGARTGLANVVTGILFLLAMFLTPLYSIVPIEAAAPVLVVVGALMISQIRDVDFTQFSIALPAFLTIVIMPFTYSIANGIGVGFISYVLMTAAAGKAKSIHWIMWLLSALFLVFFAADPILNSIG</sequence>
<accession>A0ABU2BCA0</accession>
<dbReference type="InterPro" id="IPR006043">
    <property type="entry name" value="NCS2"/>
</dbReference>
<keyword evidence="5 7" id="KW-1133">Transmembrane helix</keyword>
<dbReference type="Proteomes" id="UP001183619">
    <property type="component" value="Unassembled WGS sequence"/>
</dbReference>
<evidence type="ECO:0000313" key="9">
    <source>
        <dbReference type="Proteomes" id="UP001183619"/>
    </source>
</evidence>